<dbReference type="PANTHER" id="PTHR43772">
    <property type="entry name" value="ENDO-1,4-BETA-XYLANASE"/>
    <property type="match status" value="1"/>
</dbReference>
<feature type="active site" description="Proton acceptor" evidence="6">
    <location>
        <position position="63"/>
    </location>
</feature>
<comment type="similarity">
    <text evidence="1">Belongs to the glycosyl hydrolase 43 family.</text>
</comment>
<keyword evidence="14" id="KW-1185">Reference proteome</keyword>
<dbReference type="GO" id="GO:0046556">
    <property type="term" value="F:alpha-L-arabinofuranosidase activity"/>
    <property type="evidence" value="ECO:0007669"/>
    <property type="project" value="InterPro"/>
</dbReference>
<dbReference type="SUPFAM" id="SSF75005">
    <property type="entry name" value="Arabinanase/levansucrase/invertase"/>
    <property type="match status" value="1"/>
</dbReference>
<comment type="caution">
    <text evidence="13">The sequence shown here is derived from an EMBL/GenBank/DDBJ whole genome shotgun (WGS) entry which is preliminary data.</text>
</comment>
<evidence type="ECO:0000256" key="6">
    <source>
        <dbReference type="PIRSR" id="PIRSR606710-1"/>
    </source>
</evidence>
<dbReference type="InterPro" id="IPR006710">
    <property type="entry name" value="Glyco_hydro_43"/>
</dbReference>
<evidence type="ECO:0000259" key="10">
    <source>
        <dbReference type="Pfam" id="PF05270"/>
    </source>
</evidence>
<protein>
    <submittedName>
        <fullName evidence="13">Family 43 glycosylhydrolase</fullName>
    </submittedName>
</protein>
<dbReference type="GO" id="GO:0045493">
    <property type="term" value="P:xylan catabolic process"/>
    <property type="evidence" value="ECO:0007669"/>
    <property type="project" value="UniProtKB-KW"/>
</dbReference>
<keyword evidence="3 13" id="KW-0378">Hydrolase</keyword>
<dbReference type="InterPro" id="IPR023296">
    <property type="entry name" value="Glyco_hydro_beta-prop_sf"/>
</dbReference>
<dbReference type="EMBL" id="JAAITX010000008">
    <property type="protein sequence ID" value="NVH59152.1"/>
    <property type="molecule type" value="Genomic_DNA"/>
</dbReference>
<feature type="region of interest" description="Disordered" evidence="8">
    <location>
        <begin position="170"/>
        <end position="190"/>
    </location>
</feature>
<reference evidence="13" key="2">
    <citation type="submission" date="2020-02" db="EMBL/GenBank/DDBJ databases">
        <authorList>
            <person name="Littmann E."/>
            <person name="Sorbara M."/>
        </authorList>
    </citation>
    <scope>NUCLEOTIDE SEQUENCE</scope>
    <source>
        <strain evidence="13">MSK.17.11</strain>
        <strain evidence="12">MSK.17.38</strain>
    </source>
</reference>
<evidence type="ECO:0000256" key="8">
    <source>
        <dbReference type="SAM" id="MobiDB-lite"/>
    </source>
</evidence>
<dbReference type="RefSeq" id="WP_173815040.1">
    <property type="nucleotide sequence ID" value="NZ_JAAITX010000008.1"/>
</dbReference>
<keyword evidence="5" id="KW-0326">Glycosidase</keyword>
<reference evidence="14 15" key="1">
    <citation type="journal article" date="2020" name="Cell Host Microbe">
        <title>Functional and Genomic Variation between Human-Derived Isolates of Lachnospiraceae Reveals Inter- and Intra-Species Diversity.</title>
        <authorList>
            <person name="Sorbara M.T."/>
            <person name="Littmann E.R."/>
            <person name="Fontana E."/>
            <person name="Moody T.U."/>
            <person name="Kohout C.E."/>
            <person name="Gjonbalaj M."/>
            <person name="Eaton V."/>
            <person name="Seok R."/>
            <person name="Leiner I.M."/>
            <person name="Pamer E.G."/>
        </authorList>
    </citation>
    <scope>NUCLEOTIDE SEQUENCE [LARGE SCALE GENOMIC DNA]</scope>
    <source>
        <strain evidence="13 14">MSK.17.11</strain>
        <strain evidence="12 15">MSK.17.38</strain>
    </source>
</reference>
<dbReference type="InterPro" id="IPR036195">
    <property type="entry name" value="AbfB_ABD_sf"/>
</dbReference>
<evidence type="ECO:0000259" key="11">
    <source>
        <dbReference type="Pfam" id="PF07523"/>
    </source>
</evidence>
<dbReference type="EMBL" id="JAAIUO010000008">
    <property type="protein sequence ID" value="NSK15379.1"/>
    <property type="molecule type" value="Genomic_DNA"/>
</dbReference>
<dbReference type="InterPro" id="IPR007934">
    <property type="entry name" value="AbfB_ABD"/>
</dbReference>
<dbReference type="Gene3D" id="2.60.40.3630">
    <property type="match status" value="1"/>
</dbReference>
<keyword evidence="2" id="KW-0624">Polysaccharide degradation</keyword>
<dbReference type="GO" id="GO:0046373">
    <property type="term" value="P:L-arabinose metabolic process"/>
    <property type="evidence" value="ECO:0007669"/>
    <property type="project" value="InterPro"/>
</dbReference>
<keyword evidence="9" id="KW-0732">Signal</keyword>
<dbReference type="InterPro" id="IPR052176">
    <property type="entry name" value="Glycosyl_Hydrlase_43_Enz"/>
</dbReference>
<evidence type="ECO:0000256" key="1">
    <source>
        <dbReference type="ARBA" id="ARBA00009865"/>
    </source>
</evidence>
<evidence type="ECO:0000313" key="14">
    <source>
        <dbReference type="Proteomes" id="UP000528555"/>
    </source>
</evidence>
<dbReference type="InterPro" id="IPR022038">
    <property type="entry name" value="Ig-like_bact"/>
</dbReference>
<dbReference type="Pfam" id="PF04616">
    <property type="entry name" value="Glyco_hydro_43"/>
    <property type="match status" value="1"/>
</dbReference>
<name>A0A850HNH1_9FIRM</name>
<dbReference type="Proteomes" id="UP000528555">
    <property type="component" value="Unassembled WGS sequence"/>
</dbReference>
<feature type="domain" description="Ig-like" evidence="11">
    <location>
        <begin position="570"/>
        <end position="634"/>
    </location>
</feature>
<feature type="signal peptide" evidence="9">
    <location>
        <begin position="1"/>
        <end position="19"/>
    </location>
</feature>
<feature type="domain" description="Alpha-L-arabinofuranosidase B arabinose-binding" evidence="10">
    <location>
        <begin position="439"/>
        <end position="542"/>
    </location>
</feature>
<dbReference type="Proteomes" id="UP000701680">
    <property type="component" value="Unassembled WGS sequence"/>
</dbReference>
<dbReference type="AlphaFoldDB" id="A0A850HNH1"/>
<proteinExistence type="inferred from homology"/>
<evidence type="ECO:0000256" key="3">
    <source>
        <dbReference type="ARBA" id="ARBA00022801"/>
    </source>
</evidence>
<dbReference type="Gene3D" id="2.115.10.20">
    <property type="entry name" value="Glycosyl hydrolase domain, family 43"/>
    <property type="match status" value="1"/>
</dbReference>
<evidence type="ECO:0000256" key="4">
    <source>
        <dbReference type="ARBA" id="ARBA00023277"/>
    </source>
</evidence>
<evidence type="ECO:0000256" key="9">
    <source>
        <dbReference type="SAM" id="SignalP"/>
    </source>
</evidence>
<feature type="site" description="Important for catalytic activity, responsible for pKa modulation of the active site Glu and correct orientation of both the proton donor and substrate" evidence="7">
    <location>
        <position position="191"/>
    </location>
</feature>
<evidence type="ECO:0000313" key="15">
    <source>
        <dbReference type="Proteomes" id="UP000701680"/>
    </source>
</evidence>
<evidence type="ECO:0000256" key="5">
    <source>
        <dbReference type="ARBA" id="ARBA00023295"/>
    </source>
</evidence>
<evidence type="ECO:0000313" key="13">
    <source>
        <dbReference type="EMBL" id="NVH59152.1"/>
    </source>
</evidence>
<feature type="chain" id="PRO_5039101289" evidence="9">
    <location>
        <begin position="20"/>
        <end position="640"/>
    </location>
</feature>
<organism evidence="13 14">
    <name type="scientific">Dorea phocaeensis</name>
    <dbReference type="NCBI Taxonomy" id="2040291"/>
    <lineage>
        <taxon>Bacteria</taxon>
        <taxon>Bacillati</taxon>
        <taxon>Bacillota</taxon>
        <taxon>Clostridia</taxon>
        <taxon>Lachnospirales</taxon>
        <taxon>Lachnospiraceae</taxon>
        <taxon>Dorea</taxon>
    </lineage>
</organism>
<accession>A0A850HNH1</accession>
<feature type="active site" description="Proton donor" evidence="6">
    <location>
        <position position="265"/>
    </location>
</feature>
<dbReference type="SUPFAM" id="SSF110221">
    <property type="entry name" value="AbfB domain"/>
    <property type="match status" value="1"/>
</dbReference>
<keyword evidence="4" id="KW-0119">Carbohydrate metabolism</keyword>
<evidence type="ECO:0000256" key="2">
    <source>
        <dbReference type="ARBA" id="ARBA00022651"/>
    </source>
</evidence>
<evidence type="ECO:0000313" key="12">
    <source>
        <dbReference type="EMBL" id="NSK15379.1"/>
    </source>
</evidence>
<sequence>MKRKAIAGALAMLTGVALLAEPALMQAQAAEAAAPAVKELNKSNSGNPMLGFDADGNILYGGDPSILVDGDTVYCYVGHDTSSWEGYQMPDWRCYSSKDMKTWKYESMILKADRSNITWAQDDVSAWAAQVVKGSNGKYYFYYCCEEAGRPGKSIGVAVSDKATGPFKDIGKPLVSDTQTPNGPHSWEDIDPTAWIETDENGEEHRYLGWGNNRFFVCELNEDMISIKDQDGNKDNLSVGYGKGHDIVVGKMNGKEIFNDKDKFEGHSFTEAPYYYRQQDENGNYFGPYYMFFACDWREQMAYATTDDIMSNDWDFGGVIMEPSATANTNHMAVFNFKGQPYFVYHDGSMPHGSGFRRVACVEKFDINADGSIDPIKKTAVGLTGTISKITDWNGNYIASETFENTTDDKQYPMTDWNPGSFGSIGGSKEVIADFYAGSEEREWEIVPGKADKNKAEYVSIESNYKPGMYLKVALDDNGTAPVVLAQDAGGTEDEANRMTFKTVEGLAGYGVTFESVVYPGYYLVSREGKLFVSKDAEKEEATFFVSTEAKNDEAQAAQNAEVLKTTRFYTVGEKLNTDDMRVIVTLPNGKTETVKDYETNAADLDMKKPGEKTLEVTYNYDGTEYTKNVKITVVEEDYR</sequence>
<dbReference type="Pfam" id="PF05270">
    <property type="entry name" value="AbfB"/>
    <property type="match status" value="1"/>
</dbReference>
<dbReference type="Pfam" id="PF07523">
    <property type="entry name" value="Big_3"/>
    <property type="match status" value="1"/>
</dbReference>
<dbReference type="PANTHER" id="PTHR43772:SF2">
    <property type="entry name" value="PUTATIVE (AFU_ORTHOLOGUE AFUA_2G04480)-RELATED"/>
    <property type="match status" value="1"/>
</dbReference>
<dbReference type="Gene3D" id="2.80.10.50">
    <property type="match status" value="1"/>
</dbReference>
<gene>
    <name evidence="13" type="ORF">G5A66_10980</name>
    <name evidence="12" type="ORF">G5A75_11005</name>
</gene>
<evidence type="ECO:0000256" key="7">
    <source>
        <dbReference type="PIRSR" id="PIRSR606710-2"/>
    </source>
</evidence>
<keyword evidence="2" id="KW-0858">Xylan degradation</keyword>